<dbReference type="STRING" id="693979.Bache_0378"/>
<feature type="chain" id="PRO_5003209350" description="DUF4377 domain-containing protein" evidence="1">
    <location>
        <begin position="23"/>
        <end position="104"/>
    </location>
</feature>
<dbReference type="OrthoDB" id="880459at2"/>
<dbReference type="Proteomes" id="UP000008630">
    <property type="component" value="Chromosome"/>
</dbReference>
<feature type="domain" description="DUF4377" evidence="2">
    <location>
        <begin position="59"/>
        <end position="93"/>
    </location>
</feature>
<protein>
    <recommendedName>
        <fullName evidence="2">DUF4377 domain-containing protein</fullName>
    </recommendedName>
</protein>
<reference key="1">
    <citation type="submission" date="2010-11" db="EMBL/GenBank/DDBJ databases">
        <title>The complete genome of Bacteroides helcogenes P 36-108.</title>
        <authorList>
            <consortium name="US DOE Joint Genome Institute (JGI-PGF)"/>
            <person name="Lucas S."/>
            <person name="Copeland A."/>
            <person name="Lapidus A."/>
            <person name="Bruce D."/>
            <person name="Goodwin L."/>
            <person name="Pitluck S."/>
            <person name="Kyrpides N."/>
            <person name="Mavromatis K."/>
            <person name="Ivanova N."/>
            <person name="Zeytun A."/>
            <person name="Brettin T."/>
            <person name="Detter J.C."/>
            <person name="Tapia R."/>
            <person name="Han C."/>
            <person name="Land M."/>
            <person name="Hauser L."/>
            <person name="Markowitz V."/>
            <person name="Cheng J.-F."/>
            <person name="Hugenholtz P."/>
            <person name="Woyke T."/>
            <person name="Wu D."/>
            <person name="Gronow S."/>
            <person name="Wellnitz S."/>
            <person name="Brambilla E."/>
            <person name="Klenk H.-P."/>
            <person name="Eisen J.A."/>
        </authorList>
    </citation>
    <scope>NUCLEOTIDE SEQUENCE</scope>
    <source>
        <strain>P 36-108</strain>
    </source>
</reference>
<keyword evidence="4" id="KW-1185">Reference proteome</keyword>
<dbReference type="PATRIC" id="fig|693979.3.peg.408"/>
<organism evidence="3 4">
    <name type="scientific">Bacteroides helcogenes (strain ATCC 35417 / DSM 20613 / JCM 6297 / CCUG 15421 / P 36-108)</name>
    <dbReference type="NCBI Taxonomy" id="693979"/>
    <lineage>
        <taxon>Bacteria</taxon>
        <taxon>Pseudomonadati</taxon>
        <taxon>Bacteroidota</taxon>
        <taxon>Bacteroidia</taxon>
        <taxon>Bacteroidales</taxon>
        <taxon>Bacteroidaceae</taxon>
        <taxon>Bacteroides</taxon>
    </lineage>
</organism>
<dbReference type="KEGG" id="bhl:Bache_0378"/>
<dbReference type="RefSeq" id="WP_013546023.1">
    <property type="nucleotide sequence ID" value="NC_014933.1"/>
</dbReference>
<evidence type="ECO:0000313" key="4">
    <source>
        <dbReference type="Proteomes" id="UP000008630"/>
    </source>
</evidence>
<feature type="signal peptide" evidence="1">
    <location>
        <begin position="1"/>
        <end position="22"/>
    </location>
</feature>
<name>E6SUX0_BACT6</name>
<keyword evidence="1" id="KW-0732">Signal</keyword>
<dbReference type="PROSITE" id="PS51257">
    <property type="entry name" value="PROKAR_LIPOPROTEIN"/>
    <property type="match status" value="1"/>
</dbReference>
<accession>E6SUX0</accession>
<dbReference type="InterPro" id="IPR025485">
    <property type="entry name" value="DUF4377"/>
</dbReference>
<sequence length="104" mass="11902">MKKLLFLFLNALVLTIMGCGNDAVPKDEAWDSERTIIIASKKLFGVVPNIEHHVCDSLYAVKNASSDEEWKAFSVEIENFDYQPGYEYVLKLNIHHVRLFQDGI</sequence>
<evidence type="ECO:0000313" key="3">
    <source>
        <dbReference type="EMBL" id="ADV42406.1"/>
    </source>
</evidence>
<gene>
    <name evidence="3" type="ordered locus">Bache_0378</name>
</gene>
<proteinExistence type="predicted"/>
<evidence type="ECO:0000259" key="2">
    <source>
        <dbReference type="Pfam" id="PF14302"/>
    </source>
</evidence>
<evidence type="ECO:0000256" key="1">
    <source>
        <dbReference type="SAM" id="SignalP"/>
    </source>
</evidence>
<reference evidence="3 4" key="2">
    <citation type="journal article" date="2011" name="Stand. Genomic Sci.">
        <title>Complete genome sequence of Bacteroides helcogenes type strain (P 36-108).</title>
        <authorList>
            <person name="Pati A."/>
            <person name="Gronow S."/>
            <person name="Zeytun A."/>
            <person name="Lapidus A."/>
            <person name="Nolan M."/>
            <person name="Hammon N."/>
            <person name="Deshpande S."/>
            <person name="Cheng J.F."/>
            <person name="Tapia R."/>
            <person name="Han C."/>
            <person name="Goodwin L."/>
            <person name="Pitluck S."/>
            <person name="Liolios K."/>
            <person name="Pagani I."/>
            <person name="Ivanova N."/>
            <person name="Mavromatis K."/>
            <person name="Chen A."/>
            <person name="Palaniappan K."/>
            <person name="Land M."/>
            <person name="Hauser L."/>
            <person name="Chang Y.J."/>
            <person name="Jeffries C.D."/>
            <person name="Detter J.C."/>
            <person name="Brambilla E."/>
            <person name="Rohde M."/>
            <person name="Goker M."/>
            <person name="Woyke T."/>
            <person name="Bristow J."/>
            <person name="Eisen J.A."/>
            <person name="Markowitz V."/>
            <person name="Hugenholtz P."/>
            <person name="Kyrpides N.C."/>
            <person name="Klenk H.P."/>
            <person name="Lucas S."/>
        </authorList>
    </citation>
    <scope>NUCLEOTIDE SEQUENCE [LARGE SCALE GENOMIC DNA]</scope>
    <source>
        <strain evidence="4">ATCC 35417 / DSM 20613 / JCM 6297 / CCUG 15421 / P 36-108</strain>
    </source>
</reference>
<dbReference type="HOGENOM" id="CLU_2244595_0_0_10"/>
<dbReference type="AlphaFoldDB" id="E6SUX0"/>
<dbReference type="Pfam" id="PF14302">
    <property type="entry name" value="DUF4377"/>
    <property type="match status" value="1"/>
</dbReference>
<dbReference type="EMBL" id="CP002352">
    <property type="protein sequence ID" value="ADV42406.1"/>
    <property type="molecule type" value="Genomic_DNA"/>
</dbReference>